<dbReference type="InterPro" id="IPR050574">
    <property type="entry name" value="HPF/YfiA_ribosome-assoc"/>
</dbReference>
<evidence type="ECO:0000313" key="4">
    <source>
        <dbReference type="Proteomes" id="UP000191153"/>
    </source>
</evidence>
<dbReference type="GO" id="GO:0043024">
    <property type="term" value="F:ribosomal small subunit binding"/>
    <property type="evidence" value="ECO:0007669"/>
    <property type="project" value="TreeGrafter"/>
</dbReference>
<dbReference type="InterPro" id="IPR038416">
    <property type="entry name" value="Ribosom_S30AE_C_sf"/>
</dbReference>
<dbReference type="GO" id="GO:0022627">
    <property type="term" value="C:cytosolic small ribosomal subunit"/>
    <property type="evidence" value="ECO:0007669"/>
    <property type="project" value="TreeGrafter"/>
</dbReference>
<evidence type="ECO:0000259" key="2">
    <source>
        <dbReference type="Pfam" id="PF16321"/>
    </source>
</evidence>
<keyword evidence="1" id="KW-0810">Translation regulation</keyword>
<dbReference type="OrthoDB" id="9794975at2"/>
<gene>
    <name evidence="3" type="ORF">SAMN02745174_00560</name>
</gene>
<evidence type="ECO:0000256" key="1">
    <source>
        <dbReference type="ARBA" id="ARBA00022845"/>
    </source>
</evidence>
<dbReference type="GO" id="GO:0045900">
    <property type="term" value="P:negative regulation of translational elongation"/>
    <property type="evidence" value="ECO:0007669"/>
    <property type="project" value="TreeGrafter"/>
</dbReference>
<organism evidence="3 4">
    <name type="scientific">Cetobacterium ceti</name>
    <dbReference type="NCBI Taxonomy" id="180163"/>
    <lineage>
        <taxon>Bacteria</taxon>
        <taxon>Fusobacteriati</taxon>
        <taxon>Fusobacteriota</taxon>
        <taxon>Fusobacteriia</taxon>
        <taxon>Fusobacteriales</taxon>
        <taxon>Fusobacteriaceae</taxon>
        <taxon>Cetobacterium</taxon>
    </lineage>
</organism>
<name>A0A1T4KRZ5_9FUSO</name>
<dbReference type="EMBL" id="FUWX01000005">
    <property type="protein sequence ID" value="SJZ45202.1"/>
    <property type="molecule type" value="Genomic_DNA"/>
</dbReference>
<feature type="domain" description="Sigma 54 modulation/S30EA ribosomal protein C-terminal" evidence="2">
    <location>
        <begin position="134"/>
        <end position="179"/>
    </location>
</feature>
<dbReference type="STRING" id="180163.SAMN02745174_00560"/>
<dbReference type="Pfam" id="PF02482">
    <property type="entry name" value="Ribosomal_S30AE"/>
    <property type="match status" value="1"/>
</dbReference>
<dbReference type="Gene3D" id="3.30.160.100">
    <property type="entry name" value="Ribosome hibernation promotion factor-like"/>
    <property type="match status" value="1"/>
</dbReference>
<evidence type="ECO:0000313" key="3">
    <source>
        <dbReference type="EMBL" id="SJZ45202.1"/>
    </source>
</evidence>
<dbReference type="InterPro" id="IPR003489">
    <property type="entry name" value="RHF/RaiA"/>
</dbReference>
<keyword evidence="4" id="KW-1185">Reference proteome</keyword>
<dbReference type="Proteomes" id="UP000191153">
    <property type="component" value="Unassembled WGS sequence"/>
</dbReference>
<dbReference type="NCBIfam" id="TIGR00741">
    <property type="entry name" value="yfiA"/>
    <property type="match status" value="1"/>
</dbReference>
<proteinExistence type="predicted"/>
<dbReference type="CDD" id="cd00552">
    <property type="entry name" value="RaiA"/>
    <property type="match status" value="1"/>
</dbReference>
<accession>A0A1T4KRZ5</accession>
<sequence>MNITFNGTKGFVVTEAIKAYTEKRLSKLTKYDEDIKEIRVTLSAVKSKTGPIQTAEVRVHLGGYNIIKAVAVEDDLYASIDKVEGILERQMVKYKEKHKEDKYIAAAKAEQKIEYNAEERLIRMESTKKIVSVSLSPKPMHVEEAILQLETLGKDFYVFINADTGEMNVVYKKRNGDYGHVEPENR</sequence>
<dbReference type="PANTHER" id="PTHR33231">
    <property type="entry name" value="30S RIBOSOMAL PROTEIN"/>
    <property type="match status" value="1"/>
</dbReference>
<dbReference type="InterPro" id="IPR032528">
    <property type="entry name" value="Ribosom_S30AE_C"/>
</dbReference>
<dbReference type="InterPro" id="IPR036567">
    <property type="entry name" value="RHF-like"/>
</dbReference>
<dbReference type="Pfam" id="PF16321">
    <property type="entry name" value="Ribosom_S30AE_C"/>
    <property type="match status" value="1"/>
</dbReference>
<dbReference type="PANTHER" id="PTHR33231:SF1">
    <property type="entry name" value="30S RIBOSOMAL PROTEIN"/>
    <property type="match status" value="1"/>
</dbReference>
<protein>
    <submittedName>
        <fullName evidence="3">Putative sigma-54 modulation protein</fullName>
    </submittedName>
</protein>
<dbReference type="RefSeq" id="WP_078693087.1">
    <property type="nucleotide sequence ID" value="NZ_FUWX01000005.1"/>
</dbReference>
<dbReference type="SUPFAM" id="SSF69754">
    <property type="entry name" value="Ribosome binding protein Y (YfiA homologue)"/>
    <property type="match status" value="1"/>
</dbReference>
<dbReference type="AlphaFoldDB" id="A0A1T4KRZ5"/>
<dbReference type="Gene3D" id="3.30.505.50">
    <property type="entry name" value="Sigma 54 modulation/S30EA ribosomal protein, C-terminal domain"/>
    <property type="match status" value="1"/>
</dbReference>
<reference evidence="3 4" key="1">
    <citation type="submission" date="2017-02" db="EMBL/GenBank/DDBJ databases">
        <authorList>
            <person name="Peterson S.W."/>
        </authorList>
    </citation>
    <scope>NUCLEOTIDE SEQUENCE [LARGE SCALE GENOMIC DNA]</scope>
    <source>
        <strain evidence="3 4">ATCC 700028</strain>
    </source>
</reference>